<protein>
    <submittedName>
        <fullName evidence="2">Autotransporter domain-containing protein</fullName>
    </submittedName>
</protein>
<dbReference type="RefSeq" id="WP_152215205.1">
    <property type="nucleotide sequence ID" value="NZ_WESC01000004.1"/>
</dbReference>
<organism evidence="2 3">
    <name type="scientific">Parvibaculum sedimenti</name>
    <dbReference type="NCBI Taxonomy" id="2608632"/>
    <lineage>
        <taxon>Bacteria</taxon>
        <taxon>Pseudomonadati</taxon>
        <taxon>Pseudomonadota</taxon>
        <taxon>Alphaproteobacteria</taxon>
        <taxon>Hyphomicrobiales</taxon>
        <taxon>Parvibaculaceae</taxon>
        <taxon>Parvibaculum</taxon>
    </lineage>
</organism>
<dbReference type="Pfam" id="PF03797">
    <property type="entry name" value="Autotransporter"/>
    <property type="match status" value="1"/>
</dbReference>
<proteinExistence type="predicted"/>
<sequence length="687" mass="69631">MSEGLALGGGTVINGDASHTSALISGANYGITVDDSANGDAFGATSITNYGTIRGLDGYAIRLADDAGRWSNTITNYGTISGSSATSVMMGNGDDTFNNFGGSVTGIVDAEGGSDTLNIDRGALSTFTLTGADWINFETTNVKSGVVTLSGDYTSTDVFTVAAGAGFINGSTVTTTLFTNNGAVATGTGSSIGTFSVDGAFTQGSTGLYYVKINGTGGSDLLDVTGNVTLDGAVEVSSLSTRFRSDLDYTIVQGDSRTGTFSSLVDNINAAFVTPTLTYTSNAVLLGFERNGVSYQSVADTPNGFAVAGALDHAHNNASGDLAEILAYIDTGTEGEAANAFNQMAPDNPTAPVNQALIGTAGTIGSLVSDRIGAQQTAMRNGGTRLAASGADGDLTASLIGNTGLRPEWAVWARGFGLFGNASSDAGLANGYDYRGGGIVGGIDRFLGDTTIIGLSATYAHANADHSRIGSSSEVSTYELGAYAGSSFGAVDLSGRIAAAYNDYGTSRRIVFGGIDRTATGDFGGYMLTAQGEAGYRVDLGGKAWLKPVAGIDVVNFHSDSYTETGAGGLNLAQNSQSDTLVRTSVGAAVGTSFEAPTANATVSPSLDLRWGHDVSQPDGTATASFASTPASSFVYAQKAVDRDALLANLGVTASSPGGLTIGLAGTTDIRSDAKGYGLSLKLLYAW</sequence>
<dbReference type="Gene3D" id="2.40.128.130">
    <property type="entry name" value="Autotransporter beta-domain"/>
    <property type="match status" value="1"/>
</dbReference>
<dbReference type="AlphaFoldDB" id="A0A6N6VLV6"/>
<dbReference type="SMART" id="SM00869">
    <property type="entry name" value="Autotransporter"/>
    <property type="match status" value="1"/>
</dbReference>
<keyword evidence="3" id="KW-1185">Reference proteome</keyword>
<name>A0A6N6VLV6_9HYPH</name>
<comment type="caution">
    <text evidence="2">The sequence shown here is derived from an EMBL/GenBank/DDBJ whole genome shotgun (WGS) entry which is preliminary data.</text>
</comment>
<dbReference type="PROSITE" id="PS51208">
    <property type="entry name" value="AUTOTRANSPORTER"/>
    <property type="match status" value="1"/>
</dbReference>
<evidence type="ECO:0000259" key="1">
    <source>
        <dbReference type="PROSITE" id="PS51208"/>
    </source>
</evidence>
<feature type="domain" description="Autotransporter" evidence="1">
    <location>
        <begin position="404"/>
        <end position="687"/>
    </location>
</feature>
<dbReference type="InterPro" id="IPR005546">
    <property type="entry name" value="Autotransporte_beta"/>
</dbReference>
<accession>A0A6N6VLV6</accession>
<dbReference type="Proteomes" id="UP000468901">
    <property type="component" value="Unassembled WGS sequence"/>
</dbReference>
<dbReference type="InterPro" id="IPR036709">
    <property type="entry name" value="Autotransporte_beta_dom_sf"/>
</dbReference>
<dbReference type="SUPFAM" id="SSF103515">
    <property type="entry name" value="Autotransporter"/>
    <property type="match status" value="1"/>
</dbReference>
<evidence type="ECO:0000313" key="2">
    <source>
        <dbReference type="EMBL" id="KAB7741233.1"/>
    </source>
</evidence>
<dbReference type="EMBL" id="WESC01000004">
    <property type="protein sequence ID" value="KAB7741233.1"/>
    <property type="molecule type" value="Genomic_DNA"/>
</dbReference>
<reference evidence="2 3" key="1">
    <citation type="submission" date="2019-09" db="EMBL/GenBank/DDBJ databases">
        <title>Parvibaculum sedimenti sp. nov., isolated from sediment.</title>
        <authorList>
            <person name="Wang Y."/>
        </authorList>
    </citation>
    <scope>NUCLEOTIDE SEQUENCE [LARGE SCALE GENOMIC DNA]</scope>
    <source>
        <strain evidence="2 3">HXT-9</strain>
    </source>
</reference>
<gene>
    <name evidence="2" type="ORF">F2P47_05665</name>
</gene>
<evidence type="ECO:0000313" key="3">
    <source>
        <dbReference type="Proteomes" id="UP000468901"/>
    </source>
</evidence>